<keyword evidence="9 11" id="KW-0472">Membrane</keyword>
<dbReference type="RefSeq" id="XP_028867393.1">
    <property type="nucleotide sequence ID" value="XM_029011560.1"/>
</dbReference>
<gene>
    <name evidence="13" type="ORF">BOVATA_026430</name>
</gene>
<protein>
    <submittedName>
        <fullName evidence="13">3 saliva family protein</fullName>
    </submittedName>
</protein>
<dbReference type="InterPro" id="IPR004316">
    <property type="entry name" value="SWEET_rpt"/>
</dbReference>
<evidence type="ECO:0000256" key="5">
    <source>
        <dbReference type="ARBA" id="ARBA00022597"/>
    </source>
</evidence>
<evidence type="ECO:0000256" key="8">
    <source>
        <dbReference type="ARBA" id="ARBA00022989"/>
    </source>
</evidence>
<keyword evidence="14" id="KW-1185">Reference proteome</keyword>
<feature type="chain" id="PRO_5014174671" evidence="12">
    <location>
        <begin position="24"/>
        <end position="442"/>
    </location>
</feature>
<accession>A0A2H6KDS0</accession>
<comment type="similarity">
    <text evidence="2">Belongs to the SWEET sugar transporter family.</text>
</comment>
<feature type="region of interest" description="Disordered" evidence="10">
    <location>
        <begin position="33"/>
        <end position="66"/>
    </location>
</feature>
<sequence>MSRCRRLVYLLLINIAVINLAESQQKVLQNTGTPENAAIPDKPIVDNAHTSPEAESEGLKPITSSASIRDAGAVDGRVAAAAPDATQQAPPAADAAAIGNANVTNADATTDESANVTTSATVEAMATGNTDGQQTATVDAGNADVTTTHTVDVTEIPTHNADANISGAKLLLQKHAAAAEERGYNGETMSQERGFIRDIVQGLLEIIQTDFNFLISSGTILSSLLTQLIPLHTIMTIRWNKSTGSLKTLNFVTVAFANFLWSLYGVLSYNTVIILSSLPGFLLNCCYIMVFHKYCKDGQQKHILYVSYKVSAASCLVLMGAYLGVDNEPYLKFIGLFGGSIQAFSYIAPLLSIREIMKHKSTSAMPTEISLANFIGSFFTLCYGFIIWDYIVITPNFIGMVSGIVQITLLILIPNNEQIVVTEVEILEKQHFKPILKPEMDI</sequence>
<dbReference type="GeneID" id="39874920"/>
<keyword evidence="3" id="KW-0813">Transport</keyword>
<evidence type="ECO:0000256" key="11">
    <source>
        <dbReference type="SAM" id="Phobius"/>
    </source>
</evidence>
<feature type="transmembrane region" description="Helical" evidence="11">
    <location>
        <begin position="330"/>
        <end position="351"/>
    </location>
</feature>
<evidence type="ECO:0000256" key="6">
    <source>
        <dbReference type="ARBA" id="ARBA00022692"/>
    </source>
</evidence>
<feature type="transmembrane region" description="Helical" evidence="11">
    <location>
        <begin position="273"/>
        <end position="291"/>
    </location>
</feature>
<evidence type="ECO:0000256" key="12">
    <source>
        <dbReference type="SAM" id="SignalP"/>
    </source>
</evidence>
<keyword evidence="6 11" id="KW-0812">Transmembrane</keyword>
<dbReference type="PANTHER" id="PTHR10791">
    <property type="entry name" value="RAG1-ACTIVATING PROTEIN 1"/>
    <property type="match status" value="1"/>
</dbReference>
<dbReference type="Proteomes" id="UP000236319">
    <property type="component" value="Unassembled WGS sequence"/>
</dbReference>
<dbReference type="GO" id="GO:0051119">
    <property type="term" value="F:sugar transmembrane transporter activity"/>
    <property type="evidence" value="ECO:0007669"/>
    <property type="project" value="InterPro"/>
</dbReference>
<proteinExistence type="inferred from homology"/>
<comment type="subcellular location">
    <subcellularLocation>
        <location evidence="1">Cell membrane</location>
        <topology evidence="1">Multi-pass membrane protein</topology>
    </subcellularLocation>
</comment>
<evidence type="ECO:0000256" key="7">
    <source>
        <dbReference type="ARBA" id="ARBA00022737"/>
    </source>
</evidence>
<feature type="transmembrane region" description="Helical" evidence="11">
    <location>
        <begin position="371"/>
        <end position="391"/>
    </location>
</feature>
<evidence type="ECO:0000256" key="2">
    <source>
        <dbReference type="ARBA" id="ARBA00007809"/>
    </source>
</evidence>
<evidence type="ECO:0000256" key="4">
    <source>
        <dbReference type="ARBA" id="ARBA00022475"/>
    </source>
</evidence>
<evidence type="ECO:0000256" key="9">
    <source>
        <dbReference type="ARBA" id="ARBA00023136"/>
    </source>
</evidence>
<feature type="transmembrane region" description="Helical" evidence="11">
    <location>
        <begin position="213"/>
        <end position="237"/>
    </location>
</feature>
<dbReference type="AlphaFoldDB" id="A0A2H6KDS0"/>
<organism evidence="13 14">
    <name type="scientific">Babesia ovata</name>
    <dbReference type="NCBI Taxonomy" id="189622"/>
    <lineage>
        <taxon>Eukaryota</taxon>
        <taxon>Sar</taxon>
        <taxon>Alveolata</taxon>
        <taxon>Apicomplexa</taxon>
        <taxon>Aconoidasida</taxon>
        <taxon>Piroplasmida</taxon>
        <taxon>Babesiidae</taxon>
        <taxon>Babesia</taxon>
    </lineage>
</organism>
<feature type="transmembrane region" description="Helical" evidence="11">
    <location>
        <begin position="303"/>
        <end position="324"/>
    </location>
</feature>
<keyword evidence="4" id="KW-1003">Cell membrane</keyword>
<evidence type="ECO:0000256" key="10">
    <source>
        <dbReference type="SAM" id="MobiDB-lite"/>
    </source>
</evidence>
<keyword evidence="8 11" id="KW-1133">Transmembrane helix</keyword>
<dbReference type="GO" id="GO:0005886">
    <property type="term" value="C:plasma membrane"/>
    <property type="evidence" value="ECO:0007669"/>
    <property type="project" value="UniProtKB-SubCell"/>
</dbReference>
<feature type="signal peptide" evidence="12">
    <location>
        <begin position="1"/>
        <end position="23"/>
    </location>
</feature>
<dbReference type="PANTHER" id="PTHR10791:SF30">
    <property type="entry name" value="SUGAR TRANSPORTER SWEET1"/>
    <property type="match status" value="1"/>
</dbReference>
<evidence type="ECO:0000313" key="13">
    <source>
        <dbReference type="EMBL" id="GBE61150.1"/>
    </source>
</evidence>
<keyword evidence="5" id="KW-0762">Sugar transport</keyword>
<keyword evidence="12" id="KW-0732">Signal</keyword>
<evidence type="ECO:0000313" key="14">
    <source>
        <dbReference type="Proteomes" id="UP000236319"/>
    </source>
</evidence>
<name>A0A2H6KDS0_9APIC</name>
<evidence type="ECO:0000256" key="1">
    <source>
        <dbReference type="ARBA" id="ARBA00004651"/>
    </source>
</evidence>
<dbReference type="Pfam" id="PF03083">
    <property type="entry name" value="MtN3_slv"/>
    <property type="match status" value="2"/>
</dbReference>
<comment type="caution">
    <text evidence="13">The sequence shown here is derived from an EMBL/GenBank/DDBJ whole genome shotgun (WGS) entry which is preliminary data.</text>
</comment>
<dbReference type="InterPro" id="IPR047664">
    <property type="entry name" value="SWEET"/>
</dbReference>
<dbReference type="OrthoDB" id="409725at2759"/>
<reference evidence="13 14" key="1">
    <citation type="journal article" date="2017" name="BMC Genomics">
        <title>Whole-genome assembly of Babesia ovata and comparative genomics between closely related pathogens.</title>
        <authorList>
            <person name="Yamagishi J."/>
            <person name="Asada M."/>
            <person name="Hakimi H."/>
            <person name="Tanaka T.Q."/>
            <person name="Sugimoto C."/>
            <person name="Kawazu S."/>
        </authorList>
    </citation>
    <scope>NUCLEOTIDE SEQUENCE [LARGE SCALE GENOMIC DNA]</scope>
    <source>
        <strain evidence="13 14">Miyake</strain>
    </source>
</reference>
<dbReference type="VEuPathDB" id="PiroplasmaDB:BOVATA_026430"/>
<dbReference type="Gene3D" id="1.20.1280.290">
    <property type="match status" value="2"/>
</dbReference>
<evidence type="ECO:0000256" key="3">
    <source>
        <dbReference type="ARBA" id="ARBA00022448"/>
    </source>
</evidence>
<dbReference type="EMBL" id="BDSA01000002">
    <property type="protein sequence ID" value="GBE61150.1"/>
    <property type="molecule type" value="Genomic_DNA"/>
</dbReference>
<feature type="transmembrane region" description="Helical" evidence="11">
    <location>
        <begin position="249"/>
        <end position="267"/>
    </location>
</feature>
<feature type="transmembrane region" description="Helical" evidence="11">
    <location>
        <begin position="397"/>
        <end position="413"/>
    </location>
</feature>
<keyword evidence="7" id="KW-0677">Repeat</keyword>